<dbReference type="EMBL" id="AP022574">
    <property type="protein sequence ID" value="BBX66944.1"/>
    <property type="molecule type" value="Genomic_DNA"/>
</dbReference>
<dbReference type="KEGG" id="mpsc:MPSYJ_04050"/>
<keyword evidence="2" id="KW-1185">Reference proteome</keyword>
<accession>A0A7I7M469</accession>
<proteinExistence type="predicted"/>
<dbReference type="AlphaFoldDB" id="A0A7I7M469"/>
<gene>
    <name evidence="1" type="ORF">MPSYJ_04050</name>
</gene>
<evidence type="ECO:0000313" key="2">
    <source>
        <dbReference type="Proteomes" id="UP000466514"/>
    </source>
</evidence>
<evidence type="ECO:0000313" key="1">
    <source>
        <dbReference type="EMBL" id="BBX66944.1"/>
    </source>
</evidence>
<protein>
    <submittedName>
        <fullName evidence="1">Uncharacterized protein</fullName>
    </submittedName>
</protein>
<reference evidence="1 2" key="1">
    <citation type="journal article" date="2019" name="Emerg. Microbes Infect.">
        <title>Comprehensive subspecies identification of 175 nontuberculous mycobacteria species based on 7547 genomic profiles.</title>
        <authorList>
            <person name="Matsumoto Y."/>
            <person name="Kinjo T."/>
            <person name="Motooka D."/>
            <person name="Nabeya D."/>
            <person name="Jung N."/>
            <person name="Uechi K."/>
            <person name="Horii T."/>
            <person name="Iida T."/>
            <person name="Fujita J."/>
            <person name="Nakamura S."/>
        </authorList>
    </citation>
    <scope>NUCLEOTIDE SEQUENCE [LARGE SCALE GENOMIC DNA]</scope>
    <source>
        <strain evidence="1 2">JCM 13323</strain>
    </source>
</reference>
<sequence length="133" mass="14551">MALQEGTALVPGALGSYKELTSELAQSDVAVLQRLRGYASIVSQHAKTDRRNALTLELLRQEGELTVSVHETLAEAEARLTELEARDDPNLDVVLVNIARISQLQDAYPNYYADTSRFASFVQSQIGIDDSAS</sequence>
<dbReference type="Proteomes" id="UP000466514">
    <property type="component" value="Chromosome"/>
</dbReference>
<organism evidence="1 2">
    <name type="scientific">Mycolicibacterium psychrotolerans</name>
    <dbReference type="NCBI Taxonomy" id="216929"/>
    <lineage>
        <taxon>Bacteria</taxon>
        <taxon>Bacillati</taxon>
        <taxon>Actinomycetota</taxon>
        <taxon>Actinomycetes</taxon>
        <taxon>Mycobacteriales</taxon>
        <taxon>Mycobacteriaceae</taxon>
        <taxon>Mycolicibacterium</taxon>
    </lineage>
</organism>
<name>A0A7I7M469_9MYCO</name>